<dbReference type="InterPro" id="IPR058163">
    <property type="entry name" value="LysR-type_TF_proteobact-type"/>
</dbReference>
<dbReference type="SUPFAM" id="SSF53850">
    <property type="entry name" value="Periplasmic binding protein-like II"/>
    <property type="match status" value="1"/>
</dbReference>
<evidence type="ECO:0000313" key="6">
    <source>
        <dbReference type="EMBL" id="MCZ4281118.1"/>
    </source>
</evidence>
<dbReference type="PROSITE" id="PS50931">
    <property type="entry name" value="HTH_LYSR"/>
    <property type="match status" value="1"/>
</dbReference>
<dbReference type="PRINTS" id="PR00039">
    <property type="entry name" value="HTHLYSR"/>
</dbReference>
<evidence type="ECO:0000256" key="2">
    <source>
        <dbReference type="ARBA" id="ARBA00023015"/>
    </source>
</evidence>
<dbReference type="CDD" id="cd08422">
    <property type="entry name" value="PBP2_CrgA_like"/>
    <property type="match status" value="1"/>
</dbReference>
<evidence type="ECO:0000256" key="1">
    <source>
        <dbReference type="ARBA" id="ARBA00009437"/>
    </source>
</evidence>
<dbReference type="Gene3D" id="3.40.190.290">
    <property type="match status" value="1"/>
</dbReference>
<dbReference type="SUPFAM" id="SSF46785">
    <property type="entry name" value="Winged helix' DNA-binding domain"/>
    <property type="match status" value="1"/>
</dbReference>
<dbReference type="Proteomes" id="UP001069802">
    <property type="component" value="Unassembled WGS sequence"/>
</dbReference>
<comment type="caution">
    <text evidence="6">The sequence shown here is derived from an EMBL/GenBank/DDBJ whole genome shotgun (WGS) entry which is preliminary data.</text>
</comment>
<sequence>MDNLSAMGIFVKVVKEGSFSAAARASGLTPSAVSKQVGRLEDRLGARLFNRTTRHLSLTEVGRGFYDRCCQILADVEEAENAVANLHAAPRGTLKLNVPVAFGRLWIAALIPEFMELYPEIKLELNLQDRFVDLLSEGYDLAVRIGDLEDSSLIAKKLAANRRVVCASPGYLEKHGVPHSPRELEHHHCLIYTSRAFRNDWRFTSQEGEETVHVGGAIEANNPEVIMDLIMRDVGVALLPLWLVGRAIREGRLREILVDYHVPDSAIYAIYPPGRHLSPKVRAFVDFMAEKFHLPENNFERAG</sequence>
<organism evidence="6 7">
    <name type="scientific">Kiloniella laminariae</name>
    <dbReference type="NCBI Taxonomy" id="454162"/>
    <lineage>
        <taxon>Bacteria</taxon>
        <taxon>Pseudomonadati</taxon>
        <taxon>Pseudomonadota</taxon>
        <taxon>Alphaproteobacteria</taxon>
        <taxon>Rhodospirillales</taxon>
        <taxon>Kiloniellaceae</taxon>
        <taxon>Kiloniella</taxon>
    </lineage>
</organism>
<evidence type="ECO:0000256" key="3">
    <source>
        <dbReference type="ARBA" id="ARBA00023125"/>
    </source>
</evidence>
<proteinExistence type="inferred from homology"/>
<protein>
    <submittedName>
        <fullName evidence="6">LysR family transcriptional regulator</fullName>
    </submittedName>
</protein>
<evidence type="ECO:0000256" key="4">
    <source>
        <dbReference type="ARBA" id="ARBA00023163"/>
    </source>
</evidence>
<name>A0ABT4LJ43_9PROT</name>
<reference evidence="6" key="1">
    <citation type="submission" date="2022-12" db="EMBL/GenBank/DDBJ databases">
        <title>Bacterial isolates from different developmental stages of Nematostella vectensis.</title>
        <authorList>
            <person name="Fraune S."/>
        </authorList>
    </citation>
    <scope>NUCLEOTIDE SEQUENCE</scope>
    <source>
        <strain evidence="6">G21630-S1</strain>
    </source>
</reference>
<dbReference type="RefSeq" id="WP_020590364.1">
    <property type="nucleotide sequence ID" value="NZ_JAPWGY010000003.1"/>
</dbReference>
<gene>
    <name evidence="6" type="ORF">O4H49_10040</name>
</gene>
<dbReference type="InterPro" id="IPR005119">
    <property type="entry name" value="LysR_subst-bd"/>
</dbReference>
<dbReference type="PANTHER" id="PTHR30537">
    <property type="entry name" value="HTH-TYPE TRANSCRIPTIONAL REGULATOR"/>
    <property type="match status" value="1"/>
</dbReference>
<dbReference type="EMBL" id="JAPWGY010000003">
    <property type="protein sequence ID" value="MCZ4281118.1"/>
    <property type="molecule type" value="Genomic_DNA"/>
</dbReference>
<feature type="domain" description="HTH lysR-type" evidence="5">
    <location>
        <begin position="1"/>
        <end position="59"/>
    </location>
</feature>
<dbReference type="InterPro" id="IPR036390">
    <property type="entry name" value="WH_DNA-bd_sf"/>
</dbReference>
<evidence type="ECO:0000259" key="5">
    <source>
        <dbReference type="PROSITE" id="PS50931"/>
    </source>
</evidence>
<keyword evidence="7" id="KW-1185">Reference proteome</keyword>
<evidence type="ECO:0000313" key="7">
    <source>
        <dbReference type="Proteomes" id="UP001069802"/>
    </source>
</evidence>
<keyword evidence="2" id="KW-0805">Transcription regulation</keyword>
<comment type="similarity">
    <text evidence="1">Belongs to the LysR transcriptional regulatory family.</text>
</comment>
<dbReference type="Pfam" id="PF00126">
    <property type="entry name" value="HTH_1"/>
    <property type="match status" value="1"/>
</dbReference>
<dbReference type="InterPro" id="IPR036388">
    <property type="entry name" value="WH-like_DNA-bd_sf"/>
</dbReference>
<dbReference type="InterPro" id="IPR000847">
    <property type="entry name" value="LysR_HTH_N"/>
</dbReference>
<keyword evidence="4" id="KW-0804">Transcription</keyword>
<dbReference type="Pfam" id="PF03466">
    <property type="entry name" value="LysR_substrate"/>
    <property type="match status" value="1"/>
</dbReference>
<dbReference type="Gene3D" id="1.10.10.10">
    <property type="entry name" value="Winged helix-like DNA-binding domain superfamily/Winged helix DNA-binding domain"/>
    <property type="match status" value="1"/>
</dbReference>
<dbReference type="PANTHER" id="PTHR30537:SF5">
    <property type="entry name" value="HTH-TYPE TRANSCRIPTIONAL ACTIVATOR TTDR-RELATED"/>
    <property type="match status" value="1"/>
</dbReference>
<accession>A0ABT4LJ43</accession>
<keyword evidence="3" id="KW-0238">DNA-binding</keyword>